<dbReference type="Proteomes" id="UP000694044">
    <property type="component" value="Unassembled WGS sequence"/>
</dbReference>
<name>A0A8T1VR70_9STRA</name>
<reference evidence="2" key="1">
    <citation type="submission" date="2021-02" db="EMBL/GenBank/DDBJ databases">
        <authorList>
            <person name="Palmer J.M."/>
        </authorList>
    </citation>
    <scope>NUCLEOTIDE SEQUENCE</scope>
    <source>
        <strain evidence="2">SCRP734</strain>
    </source>
</reference>
<dbReference type="AlphaFoldDB" id="A0A8T1VR70"/>
<evidence type="ECO:0000256" key="1">
    <source>
        <dbReference type="SAM" id="MobiDB-lite"/>
    </source>
</evidence>
<accession>A0A8T1VR70</accession>
<protein>
    <submittedName>
        <fullName evidence="2">Uncharacterized protein</fullName>
    </submittedName>
</protein>
<evidence type="ECO:0000313" key="2">
    <source>
        <dbReference type="EMBL" id="KAG7383727.1"/>
    </source>
</evidence>
<sequence length="78" mass="8779">MALDVVETKTEELSKPTKSAQQTKRPERTPLALIETFVQEPRQSWEAAYLRDYLSCFILGTTILVADIPEGLPLAEET</sequence>
<feature type="compositionally biased region" description="Basic and acidic residues" evidence="1">
    <location>
        <begin position="1"/>
        <end position="15"/>
    </location>
</feature>
<dbReference type="EMBL" id="JAGDFM010000168">
    <property type="protein sequence ID" value="KAG7383727.1"/>
    <property type="molecule type" value="Genomic_DNA"/>
</dbReference>
<feature type="region of interest" description="Disordered" evidence="1">
    <location>
        <begin position="1"/>
        <end position="27"/>
    </location>
</feature>
<organism evidence="2 3">
    <name type="scientific">Phytophthora pseudosyringae</name>
    <dbReference type="NCBI Taxonomy" id="221518"/>
    <lineage>
        <taxon>Eukaryota</taxon>
        <taxon>Sar</taxon>
        <taxon>Stramenopiles</taxon>
        <taxon>Oomycota</taxon>
        <taxon>Peronosporomycetes</taxon>
        <taxon>Peronosporales</taxon>
        <taxon>Peronosporaceae</taxon>
        <taxon>Phytophthora</taxon>
    </lineage>
</organism>
<comment type="caution">
    <text evidence="2">The sequence shown here is derived from an EMBL/GenBank/DDBJ whole genome shotgun (WGS) entry which is preliminary data.</text>
</comment>
<dbReference type="OrthoDB" id="128752at2759"/>
<proteinExistence type="predicted"/>
<gene>
    <name evidence="2" type="ORF">PHYPSEUDO_003342</name>
</gene>
<evidence type="ECO:0000313" key="3">
    <source>
        <dbReference type="Proteomes" id="UP000694044"/>
    </source>
</evidence>
<keyword evidence="3" id="KW-1185">Reference proteome</keyword>